<dbReference type="OrthoDB" id="242766at2759"/>
<sequence>MWRGYAAMSRKGKKSKKASQQSIWNPPNTAGASQEEGSSGSNEEVLQSCTTISTCEEYDLAKVVSQFYNQGLRSARVLLPGEMVHVNYPYSAGKVADVLVLSNGTIVAWGMAESEVADQLIPLLRRSELRSYKDSESEDMDFVEEETLSKNDEGNEQQANETQASTMVGDVIYIRGGSPTERLLKKAAFSSGLARNTKLAALEFSMEKFILSIKQISQTMASGGHLGLKGNQVLRITGQLLQIRGQLNLYSELIETPDHYWSEPELEALYTLISRKLDVVPRIAILNKKLDYASELVGILKTHVSEQQSTRLEWMIIILIMVEVCFEIFHFIERYYPSESEKSEK</sequence>
<evidence type="ECO:0000259" key="3">
    <source>
        <dbReference type="Pfam" id="PF02582"/>
    </source>
</evidence>
<accession>A0A642V8P0</accession>
<dbReference type="VEuPathDB" id="FungiDB:TRICI_001345"/>
<dbReference type="EMBL" id="SWFS01000097">
    <property type="protein sequence ID" value="KAA8916482.1"/>
    <property type="molecule type" value="Genomic_DNA"/>
</dbReference>
<evidence type="ECO:0000256" key="1">
    <source>
        <dbReference type="ARBA" id="ARBA00008306"/>
    </source>
</evidence>
<protein>
    <recommendedName>
        <fullName evidence="3">DUF155 domain-containing protein</fullName>
    </recommendedName>
</protein>
<dbReference type="PANTHER" id="PTHR16255:SF1">
    <property type="entry name" value="REQUIRED FOR MEIOTIC NUCLEAR DIVISION PROTEIN 1 HOMOLOG"/>
    <property type="match status" value="1"/>
</dbReference>
<evidence type="ECO:0000256" key="2">
    <source>
        <dbReference type="SAM" id="MobiDB-lite"/>
    </source>
</evidence>
<feature type="region of interest" description="Disordered" evidence="2">
    <location>
        <begin position="135"/>
        <end position="162"/>
    </location>
</feature>
<feature type="compositionally biased region" description="Acidic residues" evidence="2">
    <location>
        <begin position="136"/>
        <end position="146"/>
    </location>
</feature>
<proteinExistence type="inferred from homology"/>
<feature type="region of interest" description="Disordered" evidence="2">
    <location>
        <begin position="1"/>
        <end position="44"/>
    </location>
</feature>
<dbReference type="InterPro" id="IPR003734">
    <property type="entry name" value="DUF155"/>
</dbReference>
<comment type="caution">
    <text evidence="4">The sequence shown here is derived from an EMBL/GenBank/DDBJ whole genome shotgun (WGS) entry which is preliminary data.</text>
</comment>
<keyword evidence="5" id="KW-1185">Reference proteome</keyword>
<evidence type="ECO:0000313" key="5">
    <source>
        <dbReference type="Proteomes" id="UP000761534"/>
    </source>
</evidence>
<dbReference type="GO" id="GO:0005739">
    <property type="term" value="C:mitochondrion"/>
    <property type="evidence" value="ECO:0007669"/>
    <property type="project" value="UniProtKB-ARBA"/>
</dbReference>
<dbReference type="GO" id="GO:0070131">
    <property type="term" value="P:positive regulation of mitochondrial translation"/>
    <property type="evidence" value="ECO:0007669"/>
    <property type="project" value="TreeGrafter"/>
</dbReference>
<name>A0A642V8P0_9ASCO</name>
<dbReference type="Pfam" id="PF02582">
    <property type="entry name" value="DUF155"/>
    <property type="match status" value="1"/>
</dbReference>
<feature type="compositionally biased region" description="Low complexity" evidence="2">
    <location>
        <begin position="31"/>
        <end position="44"/>
    </location>
</feature>
<feature type="domain" description="DUF155" evidence="3">
    <location>
        <begin position="98"/>
        <end position="287"/>
    </location>
</feature>
<comment type="similarity">
    <text evidence="1">Belongs to the RMD1/sif2 family.</text>
</comment>
<reference evidence="4" key="1">
    <citation type="journal article" date="2019" name="G3 (Bethesda)">
        <title>Genome Assemblies of Two Rare Opportunistic Yeast Pathogens: Diutina rugosa (syn. Candida rugosa) and Trichomonascus ciferrii (syn. Candida ciferrii).</title>
        <authorList>
            <person name="Mixao V."/>
            <person name="Saus E."/>
            <person name="Hansen A.P."/>
            <person name="Lass-Florl C."/>
            <person name="Gabaldon T."/>
        </authorList>
    </citation>
    <scope>NUCLEOTIDE SEQUENCE</scope>
    <source>
        <strain evidence="4">CBS 4856</strain>
    </source>
</reference>
<dbReference type="AlphaFoldDB" id="A0A642V8P0"/>
<dbReference type="Proteomes" id="UP000761534">
    <property type="component" value="Unassembled WGS sequence"/>
</dbReference>
<organism evidence="4 5">
    <name type="scientific">Trichomonascus ciferrii</name>
    <dbReference type="NCBI Taxonomy" id="44093"/>
    <lineage>
        <taxon>Eukaryota</taxon>
        <taxon>Fungi</taxon>
        <taxon>Dikarya</taxon>
        <taxon>Ascomycota</taxon>
        <taxon>Saccharomycotina</taxon>
        <taxon>Dipodascomycetes</taxon>
        <taxon>Dipodascales</taxon>
        <taxon>Trichomonascaceae</taxon>
        <taxon>Trichomonascus</taxon>
        <taxon>Trichomonascus ciferrii complex</taxon>
    </lineage>
</organism>
<dbReference type="PANTHER" id="PTHR16255">
    <property type="entry name" value="REQUIRED FOR MEIOTIC NUCLEAR DIVISION PROTEIN 1 HOMOLOG"/>
    <property type="match status" value="1"/>
</dbReference>
<dbReference type="InterPro" id="IPR051624">
    <property type="entry name" value="RMD1/Sad1-interacting"/>
</dbReference>
<feature type="compositionally biased region" description="Polar residues" evidence="2">
    <location>
        <begin position="20"/>
        <end position="30"/>
    </location>
</feature>
<gene>
    <name evidence="4" type="ORF">TRICI_001345</name>
</gene>
<evidence type="ECO:0000313" key="4">
    <source>
        <dbReference type="EMBL" id="KAA8916482.1"/>
    </source>
</evidence>